<keyword evidence="2" id="KW-1185">Reference proteome</keyword>
<protein>
    <recommendedName>
        <fullName evidence="3">DUF465 domain-containing protein</fullName>
    </recommendedName>
</protein>
<dbReference type="InterPro" id="IPR038444">
    <property type="entry name" value="DUF465_sf"/>
</dbReference>
<dbReference type="HOGENOM" id="CLU_165482_1_0_7"/>
<evidence type="ECO:0008006" key="3">
    <source>
        <dbReference type="Google" id="ProtNLM"/>
    </source>
</evidence>
<proteinExistence type="predicted"/>
<dbReference type="AlphaFoldDB" id="E1QEY6"/>
<dbReference type="Proteomes" id="UP000009047">
    <property type="component" value="Chromosome"/>
</dbReference>
<dbReference type="OrthoDB" id="5524440at2"/>
<sequence length="79" mass="9434">MEQQDLALLERLVAENDELAQLWKQHQELETALEGFNHRVYLSSEEQLERKRLQKIKLAGRDRIEAILAEHRRQNGQDR</sequence>
<dbReference type="Pfam" id="PF04325">
    <property type="entry name" value="DUF465"/>
    <property type="match status" value="1"/>
</dbReference>
<gene>
    <name evidence="1" type="ordered locus">Deba_0750</name>
</gene>
<name>E1QEY6_DESB2</name>
<evidence type="ECO:0000313" key="2">
    <source>
        <dbReference type="Proteomes" id="UP000009047"/>
    </source>
</evidence>
<accession>E1QEY6</accession>
<organism evidence="1 2">
    <name type="scientific">Desulfarculus baarsii (strain ATCC 33931 / DSM 2075 / LMG 7858 / VKM B-1802 / 2st14)</name>
    <dbReference type="NCBI Taxonomy" id="644282"/>
    <lineage>
        <taxon>Bacteria</taxon>
        <taxon>Pseudomonadati</taxon>
        <taxon>Thermodesulfobacteriota</taxon>
        <taxon>Desulfarculia</taxon>
        <taxon>Desulfarculales</taxon>
        <taxon>Desulfarculaceae</taxon>
        <taxon>Desulfarculus</taxon>
    </lineage>
</organism>
<evidence type="ECO:0000313" key="1">
    <source>
        <dbReference type="EMBL" id="ADK84122.1"/>
    </source>
</evidence>
<dbReference type="InterPro" id="IPR007420">
    <property type="entry name" value="DUF465"/>
</dbReference>
<dbReference type="KEGG" id="dbr:Deba_0750"/>
<dbReference type="RefSeq" id="WP_013257577.1">
    <property type="nucleotide sequence ID" value="NC_014365.1"/>
</dbReference>
<dbReference type="Gene3D" id="6.10.280.50">
    <property type="match status" value="1"/>
</dbReference>
<reference evidence="1 2" key="1">
    <citation type="journal article" date="2010" name="Stand. Genomic Sci.">
        <title>Complete genome sequence of Desulfarculus baarsii type strain (2st14).</title>
        <authorList>
            <person name="Sun H."/>
            <person name="Spring S."/>
            <person name="Lapidus A."/>
            <person name="Davenport K."/>
            <person name="Del Rio T.G."/>
            <person name="Tice H."/>
            <person name="Nolan M."/>
            <person name="Copeland A."/>
            <person name="Cheng J.F."/>
            <person name="Lucas S."/>
            <person name="Tapia R."/>
            <person name="Goodwin L."/>
            <person name="Pitluck S."/>
            <person name="Ivanova N."/>
            <person name="Pagani I."/>
            <person name="Mavromatis K."/>
            <person name="Ovchinnikova G."/>
            <person name="Pati A."/>
            <person name="Chen A."/>
            <person name="Palaniappan K."/>
            <person name="Hauser L."/>
            <person name="Chang Y.J."/>
            <person name="Jeffries C.D."/>
            <person name="Detter J.C."/>
            <person name="Han C."/>
            <person name="Rohde M."/>
            <person name="Brambilla E."/>
            <person name="Goker M."/>
            <person name="Woyke T."/>
            <person name="Bristow J."/>
            <person name="Eisen J.A."/>
            <person name="Markowitz V."/>
            <person name="Hugenholtz P."/>
            <person name="Kyrpides N.C."/>
            <person name="Klenk H.P."/>
            <person name="Land M."/>
        </authorList>
    </citation>
    <scope>NUCLEOTIDE SEQUENCE [LARGE SCALE GENOMIC DNA]</scope>
    <source>
        <strain evidence="2">ATCC 33931 / DSM 2075 / LMG 7858 / VKM B-1802 / 2st14</strain>
    </source>
</reference>
<dbReference type="EMBL" id="CP002085">
    <property type="protein sequence ID" value="ADK84122.1"/>
    <property type="molecule type" value="Genomic_DNA"/>
</dbReference>
<dbReference type="STRING" id="644282.Deba_0750"/>